<feature type="domain" description="Lipoyl-binding" evidence="9">
    <location>
        <begin position="79"/>
        <end position="162"/>
    </location>
</feature>
<dbReference type="GO" id="GO:0009317">
    <property type="term" value="C:acetyl-CoA carboxylase complex"/>
    <property type="evidence" value="ECO:0007669"/>
    <property type="project" value="InterPro"/>
</dbReference>
<accession>A0A371ISR0</accession>
<dbReference type="InterPro" id="IPR001249">
    <property type="entry name" value="AcCoA_biotinCC"/>
</dbReference>
<reference evidence="10 11" key="1">
    <citation type="journal article" date="2017" name="Genome Announc.">
        <title>Draft Genome Sequence of Romboutsia maritimum sp. nov. Strain CCRI-22766(T), Isolated from Coastal Estuarine Mud.</title>
        <authorList>
            <person name="Maheux A.F."/>
            <person name="Boudreau D.K."/>
            <person name="Berube E."/>
            <person name="Boissinot M."/>
            <person name="Raymond F."/>
            <person name="Brodeur S."/>
            <person name="Corbeil J."/>
            <person name="Brightwell G."/>
            <person name="Broda D."/>
            <person name="Omar R.F."/>
            <person name="Bergeron M.G."/>
        </authorList>
    </citation>
    <scope>NUCLEOTIDE SEQUENCE [LARGE SCALE GENOMIC DNA]</scope>
    <source>
        <strain evidence="10 11">CCRI-22766</strain>
    </source>
</reference>
<dbReference type="AlphaFoldDB" id="A0A371ISR0"/>
<dbReference type="PANTHER" id="PTHR45266:SF3">
    <property type="entry name" value="OXALOACETATE DECARBOXYLASE ALPHA CHAIN"/>
    <property type="match status" value="1"/>
</dbReference>
<keyword evidence="3 8" id="KW-0444">Lipid biosynthesis</keyword>
<keyword evidence="11" id="KW-1185">Reference proteome</keyword>
<keyword evidence="7 8" id="KW-0092">Biotin</keyword>
<dbReference type="PROSITE" id="PS50968">
    <property type="entry name" value="BIOTINYL_LIPOYL"/>
    <property type="match status" value="1"/>
</dbReference>
<dbReference type="EMBL" id="NOJZ02000011">
    <property type="protein sequence ID" value="RDY23528.1"/>
    <property type="molecule type" value="Genomic_DNA"/>
</dbReference>
<sequence>MKFSEIKELIDLVDTSNLSYFEVKTQNDYIKMDKSLDRNNKSIDNIYNEKELCISNDNINKEIKNDNEVIKNISNKDDSKDDGENFDYIESPMVGTFYEASSPDAKPFAIKGQKVSKGEVLCIVEAMKLMNEIVAEFDCEIVDVLVENSDMVEYAQPIFKIRR</sequence>
<dbReference type="PANTHER" id="PTHR45266">
    <property type="entry name" value="OXALOACETATE DECARBOXYLASE ALPHA CHAIN"/>
    <property type="match status" value="1"/>
</dbReference>
<organism evidence="10 11">
    <name type="scientific">Romboutsia maritimum</name>
    <dbReference type="NCBI Taxonomy" id="2020948"/>
    <lineage>
        <taxon>Bacteria</taxon>
        <taxon>Bacillati</taxon>
        <taxon>Bacillota</taxon>
        <taxon>Clostridia</taxon>
        <taxon>Peptostreptococcales</taxon>
        <taxon>Peptostreptococcaceae</taxon>
        <taxon>Romboutsia</taxon>
    </lineage>
</organism>
<keyword evidence="5 8" id="KW-0443">Lipid metabolism</keyword>
<dbReference type="GO" id="GO:0006633">
    <property type="term" value="P:fatty acid biosynthetic process"/>
    <property type="evidence" value="ECO:0007669"/>
    <property type="project" value="UniProtKB-UniPathway"/>
</dbReference>
<dbReference type="Proteomes" id="UP000243494">
    <property type="component" value="Unassembled WGS sequence"/>
</dbReference>
<dbReference type="InterPro" id="IPR000089">
    <property type="entry name" value="Biotin_lipoyl"/>
</dbReference>
<dbReference type="OrthoDB" id="9811735at2"/>
<dbReference type="SUPFAM" id="SSF51230">
    <property type="entry name" value="Single hybrid motif"/>
    <property type="match status" value="1"/>
</dbReference>
<comment type="function">
    <text evidence="8">This protein is a component of the acetyl coenzyme A carboxylase complex; first, biotin carboxylase catalyzes the carboxylation of the carrier protein and then the transcarboxylase transfers the carboxyl group to form malonyl-CoA.</text>
</comment>
<dbReference type="InterPro" id="IPR011053">
    <property type="entry name" value="Single_hybrid_motif"/>
</dbReference>
<evidence type="ECO:0000313" key="11">
    <source>
        <dbReference type="Proteomes" id="UP000243494"/>
    </source>
</evidence>
<comment type="caution">
    <text evidence="10">The sequence shown here is derived from an EMBL/GenBank/DDBJ whole genome shotgun (WGS) entry which is preliminary data.</text>
</comment>
<dbReference type="Gene3D" id="2.40.50.100">
    <property type="match status" value="1"/>
</dbReference>
<evidence type="ECO:0000313" key="10">
    <source>
        <dbReference type="EMBL" id="RDY23528.1"/>
    </source>
</evidence>
<evidence type="ECO:0000256" key="6">
    <source>
        <dbReference type="ARBA" id="ARBA00023160"/>
    </source>
</evidence>
<comment type="pathway">
    <text evidence="1 8">Lipid metabolism; fatty acid biosynthesis.</text>
</comment>
<evidence type="ECO:0000256" key="8">
    <source>
        <dbReference type="RuleBase" id="RU364072"/>
    </source>
</evidence>
<dbReference type="CDD" id="cd06850">
    <property type="entry name" value="biotinyl_domain"/>
    <property type="match status" value="1"/>
</dbReference>
<dbReference type="PRINTS" id="PR01071">
    <property type="entry name" value="ACOABIOTINCC"/>
</dbReference>
<evidence type="ECO:0000256" key="3">
    <source>
        <dbReference type="ARBA" id="ARBA00022516"/>
    </source>
</evidence>
<gene>
    <name evidence="10" type="primary">accB</name>
    <name evidence="10" type="ORF">CHF27_007855</name>
</gene>
<evidence type="ECO:0000256" key="1">
    <source>
        <dbReference type="ARBA" id="ARBA00005194"/>
    </source>
</evidence>
<evidence type="ECO:0000256" key="7">
    <source>
        <dbReference type="ARBA" id="ARBA00023267"/>
    </source>
</evidence>
<evidence type="ECO:0000256" key="2">
    <source>
        <dbReference type="ARBA" id="ARBA00017562"/>
    </source>
</evidence>
<dbReference type="PROSITE" id="PS00188">
    <property type="entry name" value="BIOTIN"/>
    <property type="match status" value="1"/>
</dbReference>
<evidence type="ECO:0000259" key="9">
    <source>
        <dbReference type="PROSITE" id="PS50968"/>
    </source>
</evidence>
<proteinExistence type="predicted"/>
<dbReference type="RefSeq" id="WP_095406461.1">
    <property type="nucleotide sequence ID" value="NZ_NOJZ02000011.1"/>
</dbReference>
<dbReference type="InterPro" id="IPR001882">
    <property type="entry name" value="Biotin_BS"/>
</dbReference>
<evidence type="ECO:0000256" key="4">
    <source>
        <dbReference type="ARBA" id="ARBA00022832"/>
    </source>
</evidence>
<dbReference type="Pfam" id="PF00364">
    <property type="entry name" value="Biotin_lipoyl"/>
    <property type="match status" value="1"/>
</dbReference>
<dbReference type="NCBIfam" id="TIGR00531">
    <property type="entry name" value="BCCP"/>
    <property type="match status" value="1"/>
</dbReference>
<keyword evidence="4 8" id="KW-0276">Fatty acid metabolism</keyword>
<dbReference type="InterPro" id="IPR050709">
    <property type="entry name" value="Biotin_Carboxyl_Carrier/Decarb"/>
</dbReference>
<evidence type="ECO:0000256" key="5">
    <source>
        <dbReference type="ARBA" id="ARBA00023098"/>
    </source>
</evidence>
<name>A0A371ISR0_9FIRM</name>
<keyword evidence="6 8" id="KW-0275">Fatty acid biosynthesis</keyword>
<dbReference type="UniPathway" id="UPA00094"/>
<dbReference type="GO" id="GO:0003989">
    <property type="term" value="F:acetyl-CoA carboxylase activity"/>
    <property type="evidence" value="ECO:0007669"/>
    <property type="project" value="InterPro"/>
</dbReference>
<protein>
    <recommendedName>
        <fullName evidence="2 8">Biotin carboxyl carrier protein of acetyl-CoA carboxylase</fullName>
    </recommendedName>
</protein>